<dbReference type="AlphaFoldDB" id="A0A3F3Q060"/>
<proteinExistence type="predicted"/>
<keyword evidence="1" id="KW-1133">Transmembrane helix</keyword>
<keyword evidence="1" id="KW-0812">Transmembrane</keyword>
<reference evidence="2 3" key="1">
    <citation type="submission" date="2018-07" db="EMBL/GenBank/DDBJ databases">
        <title>The genomes of Aspergillus section Nigri reveals drivers in fungal speciation.</title>
        <authorList>
            <consortium name="DOE Joint Genome Institute"/>
            <person name="Vesth T.C."/>
            <person name="Nybo J."/>
            <person name="Theobald S."/>
            <person name="Brandl J."/>
            <person name="Frisvad J.C."/>
            <person name="Nielsen K.F."/>
            <person name="Lyhne E.K."/>
            <person name="Kogle M.E."/>
            <person name="Kuo A."/>
            <person name="Riley R."/>
            <person name="Clum A."/>
            <person name="Nolan M."/>
            <person name="Lipzen A."/>
            <person name="Salamov A."/>
            <person name="Henrissat B."/>
            <person name="Wiebenga A."/>
            <person name="De vries R.P."/>
            <person name="Grigoriev I.V."/>
            <person name="Mortensen U.H."/>
            <person name="Andersen M.R."/>
            <person name="Baker S.E."/>
        </authorList>
    </citation>
    <scope>NUCLEOTIDE SEQUENCE [LARGE SCALE GENOMIC DNA]</scope>
    <source>
        <strain evidence="2 3">CBS 139.54b</strain>
    </source>
</reference>
<keyword evidence="3" id="KW-1185">Reference proteome</keyword>
<accession>A0A3F3Q060</accession>
<name>A0A3F3Q060_9EURO</name>
<evidence type="ECO:0000313" key="2">
    <source>
        <dbReference type="EMBL" id="RDH32550.1"/>
    </source>
</evidence>
<feature type="transmembrane region" description="Helical" evidence="1">
    <location>
        <begin position="25"/>
        <end position="44"/>
    </location>
</feature>
<organism evidence="2 3">
    <name type="scientific">Aspergillus welwitschiae</name>
    <dbReference type="NCBI Taxonomy" id="1341132"/>
    <lineage>
        <taxon>Eukaryota</taxon>
        <taxon>Fungi</taxon>
        <taxon>Dikarya</taxon>
        <taxon>Ascomycota</taxon>
        <taxon>Pezizomycotina</taxon>
        <taxon>Eurotiomycetes</taxon>
        <taxon>Eurotiomycetidae</taxon>
        <taxon>Eurotiales</taxon>
        <taxon>Aspergillaceae</taxon>
        <taxon>Aspergillus</taxon>
        <taxon>Aspergillus subgen. Circumdati</taxon>
    </lineage>
</organism>
<dbReference type="RefSeq" id="XP_026625572.1">
    <property type="nucleotide sequence ID" value="XM_026775752.1"/>
</dbReference>
<evidence type="ECO:0000256" key="1">
    <source>
        <dbReference type="SAM" id="Phobius"/>
    </source>
</evidence>
<protein>
    <submittedName>
        <fullName evidence="2">Uncharacterized protein</fullName>
    </submittedName>
</protein>
<dbReference type="Proteomes" id="UP000253729">
    <property type="component" value="Unassembled WGS sequence"/>
</dbReference>
<evidence type="ECO:0000313" key="3">
    <source>
        <dbReference type="Proteomes" id="UP000253729"/>
    </source>
</evidence>
<dbReference type="EMBL" id="KZ852050">
    <property type="protein sequence ID" value="RDH32550.1"/>
    <property type="molecule type" value="Genomic_DNA"/>
</dbReference>
<gene>
    <name evidence="2" type="ORF">BDQ94DRAFT_42981</name>
</gene>
<sequence>MSRPWNHFYFYERDHSFRDLRGVPFLPYIYLFTIHPSTYLSTALSRYRRIPQTKQIPFFVRSTCSTKYFVPPGNKLWSTGSGDVRGQIHPQTTP</sequence>
<dbReference type="GeneID" id="38144108"/>
<keyword evidence="1" id="KW-0472">Membrane</keyword>